<dbReference type="OrthoDB" id="547430at2759"/>
<dbReference type="SUPFAM" id="SSF56112">
    <property type="entry name" value="Protein kinase-like (PK-like)"/>
    <property type="match status" value="1"/>
</dbReference>
<proteinExistence type="predicted"/>
<dbReference type="Pfam" id="PF00069">
    <property type="entry name" value="Pkinase"/>
    <property type="match status" value="1"/>
</dbReference>
<keyword evidence="2" id="KW-0067">ATP-binding</keyword>
<feature type="region of interest" description="Disordered" evidence="3">
    <location>
        <begin position="882"/>
        <end position="905"/>
    </location>
</feature>
<dbReference type="InterPro" id="IPR050117">
    <property type="entry name" value="MAPK"/>
</dbReference>
<dbReference type="InterPro" id="IPR000719">
    <property type="entry name" value="Prot_kinase_dom"/>
</dbReference>
<keyword evidence="1" id="KW-0547">Nucleotide-binding</keyword>
<feature type="compositionally biased region" description="Low complexity" evidence="3">
    <location>
        <begin position="777"/>
        <end position="789"/>
    </location>
</feature>
<dbReference type="Gene3D" id="1.10.510.10">
    <property type="entry name" value="Transferase(Phosphotransferase) domain 1"/>
    <property type="match status" value="1"/>
</dbReference>
<dbReference type="PROSITE" id="PS50011">
    <property type="entry name" value="PROTEIN_KINASE_DOM"/>
    <property type="match status" value="1"/>
</dbReference>
<evidence type="ECO:0000256" key="2">
    <source>
        <dbReference type="ARBA" id="ARBA00022840"/>
    </source>
</evidence>
<feature type="compositionally biased region" description="Gly residues" evidence="3">
    <location>
        <begin position="790"/>
        <end position="802"/>
    </location>
</feature>
<feature type="region of interest" description="Disordered" evidence="3">
    <location>
        <begin position="936"/>
        <end position="956"/>
    </location>
</feature>
<dbReference type="AlphaFoldDB" id="A0A835SZ13"/>
<evidence type="ECO:0000259" key="4">
    <source>
        <dbReference type="PROSITE" id="PS50011"/>
    </source>
</evidence>
<dbReference type="Gene3D" id="3.30.200.20">
    <property type="entry name" value="Phosphorylase Kinase, domain 1"/>
    <property type="match status" value="1"/>
</dbReference>
<name>A0A835SZ13_CHLIN</name>
<evidence type="ECO:0000256" key="3">
    <source>
        <dbReference type="SAM" id="MobiDB-lite"/>
    </source>
</evidence>
<protein>
    <recommendedName>
        <fullName evidence="4">Protein kinase domain-containing protein</fullName>
    </recommendedName>
</protein>
<dbReference type="EMBL" id="JAEHOC010000014">
    <property type="protein sequence ID" value="KAG2435788.1"/>
    <property type="molecule type" value="Genomic_DNA"/>
</dbReference>
<evidence type="ECO:0000313" key="5">
    <source>
        <dbReference type="EMBL" id="KAG2435788.1"/>
    </source>
</evidence>
<evidence type="ECO:0000313" key="6">
    <source>
        <dbReference type="Proteomes" id="UP000650467"/>
    </source>
</evidence>
<reference evidence="5" key="1">
    <citation type="journal article" date="2020" name="bioRxiv">
        <title>Comparative genomics of Chlamydomonas.</title>
        <authorList>
            <person name="Craig R.J."/>
            <person name="Hasan A.R."/>
            <person name="Ness R.W."/>
            <person name="Keightley P.D."/>
        </authorList>
    </citation>
    <scope>NUCLEOTIDE SEQUENCE</scope>
    <source>
        <strain evidence="5">SAG 7.73</strain>
    </source>
</reference>
<feature type="compositionally biased region" description="Basic residues" evidence="3">
    <location>
        <begin position="816"/>
        <end position="833"/>
    </location>
</feature>
<dbReference type="Proteomes" id="UP000650467">
    <property type="component" value="Unassembled WGS sequence"/>
</dbReference>
<accession>A0A835SZ13</accession>
<feature type="compositionally biased region" description="Basic residues" evidence="3">
    <location>
        <begin position="761"/>
        <end position="771"/>
    </location>
</feature>
<dbReference type="InterPro" id="IPR011009">
    <property type="entry name" value="Kinase-like_dom_sf"/>
</dbReference>
<feature type="region of interest" description="Disordered" evidence="3">
    <location>
        <begin position="580"/>
        <end position="635"/>
    </location>
</feature>
<feature type="compositionally biased region" description="Low complexity" evidence="3">
    <location>
        <begin position="749"/>
        <end position="760"/>
    </location>
</feature>
<feature type="compositionally biased region" description="Low complexity" evidence="3">
    <location>
        <begin position="590"/>
        <end position="635"/>
    </location>
</feature>
<feature type="region of interest" description="Disordered" evidence="3">
    <location>
        <begin position="322"/>
        <end position="375"/>
    </location>
</feature>
<comment type="caution">
    <text evidence="5">The sequence shown here is derived from an EMBL/GenBank/DDBJ whole genome shotgun (WGS) entry which is preliminary data.</text>
</comment>
<feature type="region of interest" description="Disordered" evidence="3">
    <location>
        <begin position="740"/>
        <end position="862"/>
    </location>
</feature>
<gene>
    <name evidence="5" type="ORF">HXX76_006984</name>
</gene>
<feature type="region of interest" description="Disordered" evidence="3">
    <location>
        <begin position="1019"/>
        <end position="1038"/>
    </location>
</feature>
<feature type="domain" description="Protein kinase" evidence="4">
    <location>
        <begin position="4"/>
        <end position="303"/>
    </location>
</feature>
<keyword evidence="6" id="KW-1185">Reference proteome</keyword>
<dbReference type="PANTHER" id="PTHR24055">
    <property type="entry name" value="MITOGEN-ACTIVATED PROTEIN KINASE"/>
    <property type="match status" value="1"/>
</dbReference>
<dbReference type="GO" id="GO:0004672">
    <property type="term" value="F:protein kinase activity"/>
    <property type="evidence" value="ECO:0007669"/>
    <property type="project" value="InterPro"/>
</dbReference>
<sequence>MQAYELIGRNGAGANSTVWRAKNTDTGVTVAVKKLDGHQTPVAQIVQEAAVMRMCAHKHTVELVAAYQAEGTGSVYLVMEHVEHNLSRELLLNPRGLPLPRAKLIIYQLSQALELMHAKQWTHADIKPANILLTGALSNVKLCDFGSATSPLLTAVTTSDALTGSASTPLPQITAAASRWYCAPESLLGGNATPASDIWALGCILGELLTGKPLMPGSEEELDQLCWVIATIGRLAPRQEALLQLLQPEQRARVEAARARGPLVDKMAKVASCPALGEVLRACLNPDPAARPTAAQLQAHPFFDDLRAALAAAAAAAAASKAASCDGSGSDGDGSGARRRSSVDGSTVTEMDVDTPPSASAAVGAGGSASVSPDESIPAAAAGETLASAPAAATAGPARPARRVGGVQAAVRPVPRPRVSALTATIRGRGPFEGDGAYTDLMPEVLRLAARWEMAAADEGRGRGPIALEARHAAAALLTPLASACSGELPLAPQALGTSFGGCSAGGASAPGTSVGGASAGGVWAGFGSVGASGGGGSCTSAGVIAAAAGGSMPGPSSCMTPIAAAAGGCGSARPGPAAAVGASAGGGASTAPSPMQCTPATVPASAASPPPVASNTADAATAAAPSTRDPSPSIPIAATAAMAVDAPDSTAGQKAPIPISSSVGHVPYLARVSRLAASNSGAAGGGAAGCGAYDSPLSKGGAAAAAAAAATAAAVVGSLPSFGMSPAHLRSRAIVNRARRHAAGSGSGASSQHHNSSGNHFHHQHQHQHQLHGEFAAAAAAAAGSPRAGHGGGGGGGGGLGASATLMQQELHRSQQPHHHSHNHSHAGHGHGHVGAPPAARPAAAAAAAAAPGLGGRHRGHATRRSFADLTELASVSEMSPLACGENAEQDAKRRRNEAGDGSLGVGSLLSCELGSLSSLPEHAQFLGSADITTLGAGGGSGSVPRRRMRRSSSGTGMAAQQFAFGAAGVVLGAGAGAAAVVGPQAWRPEATGRSQPIAMKPRVGGVGGFRVLLDSPSTELNNHSGASEAYLQEDAA</sequence>
<evidence type="ECO:0000256" key="1">
    <source>
        <dbReference type="ARBA" id="ARBA00022741"/>
    </source>
</evidence>
<organism evidence="5 6">
    <name type="scientific">Chlamydomonas incerta</name>
    <dbReference type="NCBI Taxonomy" id="51695"/>
    <lineage>
        <taxon>Eukaryota</taxon>
        <taxon>Viridiplantae</taxon>
        <taxon>Chlorophyta</taxon>
        <taxon>core chlorophytes</taxon>
        <taxon>Chlorophyceae</taxon>
        <taxon>CS clade</taxon>
        <taxon>Chlamydomonadales</taxon>
        <taxon>Chlamydomonadaceae</taxon>
        <taxon>Chlamydomonas</taxon>
    </lineage>
</organism>
<dbReference type="SMART" id="SM00220">
    <property type="entry name" value="S_TKc"/>
    <property type="match status" value="1"/>
</dbReference>
<dbReference type="GO" id="GO:0005524">
    <property type="term" value="F:ATP binding"/>
    <property type="evidence" value="ECO:0007669"/>
    <property type="project" value="UniProtKB-KW"/>
</dbReference>
<feature type="compositionally biased region" description="Low complexity" evidence="3">
    <location>
        <begin position="835"/>
        <end position="853"/>
    </location>
</feature>
<feature type="compositionally biased region" description="Low complexity" evidence="3">
    <location>
        <begin position="356"/>
        <end position="375"/>
    </location>
</feature>